<keyword evidence="2" id="KW-1133">Transmembrane helix</keyword>
<feature type="transmembrane region" description="Helical" evidence="2">
    <location>
        <begin position="41"/>
        <end position="74"/>
    </location>
</feature>
<dbReference type="EMBL" id="BJTG01000002">
    <property type="protein sequence ID" value="GEJ56010.1"/>
    <property type="molecule type" value="Genomic_DNA"/>
</dbReference>
<feature type="compositionally biased region" description="Basic and acidic residues" evidence="1">
    <location>
        <begin position="125"/>
        <end position="142"/>
    </location>
</feature>
<dbReference type="AlphaFoldDB" id="A0A7I9VIP4"/>
<gene>
    <name evidence="3" type="ORF">AMYX_07510</name>
</gene>
<protein>
    <submittedName>
        <fullName evidence="3">Uncharacterized protein</fullName>
    </submittedName>
</protein>
<accession>A0A7I9VIP4</accession>
<name>A0A7I9VIP4_9BACT</name>
<dbReference type="RefSeq" id="WP_176063113.1">
    <property type="nucleotide sequence ID" value="NZ_BJTG01000002.1"/>
</dbReference>
<keyword evidence="4" id="KW-1185">Reference proteome</keyword>
<comment type="caution">
    <text evidence="3">The sequence shown here is derived from an EMBL/GenBank/DDBJ whole genome shotgun (WGS) entry which is preliminary data.</text>
</comment>
<evidence type="ECO:0000313" key="4">
    <source>
        <dbReference type="Proteomes" id="UP000503640"/>
    </source>
</evidence>
<sequence>MASFPGGTAVKRGYYIDGRQFEFATVERDGEALPGGPDRHWIHLPVIAVVAAAPALGSLFVLTLPAITLGLAAYAIARKVALVLGAGAREVAATLSPELRPGEAHLTGKPNAGEAAPPAAPPPDAKLDALEKDIEQARKRQP</sequence>
<proteinExistence type="predicted"/>
<dbReference type="Proteomes" id="UP000503640">
    <property type="component" value="Unassembled WGS sequence"/>
</dbReference>
<evidence type="ECO:0000256" key="2">
    <source>
        <dbReference type="SAM" id="Phobius"/>
    </source>
</evidence>
<feature type="compositionally biased region" description="Low complexity" evidence="1">
    <location>
        <begin position="108"/>
        <end position="117"/>
    </location>
</feature>
<evidence type="ECO:0000256" key="1">
    <source>
        <dbReference type="SAM" id="MobiDB-lite"/>
    </source>
</evidence>
<keyword evidence="2" id="KW-0472">Membrane</keyword>
<reference evidence="4" key="1">
    <citation type="journal article" date="2020" name="Appl. Environ. Microbiol.">
        <title>Diazotrophic Anaeromyxobacter Isolates from Soils.</title>
        <authorList>
            <person name="Masuda Y."/>
            <person name="Yamanaka H."/>
            <person name="Xu Z.X."/>
            <person name="Shiratori Y."/>
            <person name="Aono T."/>
            <person name="Amachi S."/>
            <person name="Senoo K."/>
            <person name="Itoh H."/>
        </authorList>
    </citation>
    <scope>NUCLEOTIDE SEQUENCE [LARGE SCALE GENOMIC DNA]</scope>
    <source>
        <strain evidence="4">R267</strain>
    </source>
</reference>
<organism evidence="3 4">
    <name type="scientific">Anaeromyxobacter diazotrophicus</name>
    <dbReference type="NCBI Taxonomy" id="2590199"/>
    <lineage>
        <taxon>Bacteria</taxon>
        <taxon>Pseudomonadati</taxon>
        <taxon>Myxococcota</taxon>
        <taxon>Myxococcia</taxon>
        <taxon>Myxococcales</taxon>
        <taxon>Cystobacterineae</taxon>
        <taxon>Anaeromyxobacteraceae</taxon>
        <taxon>Anaeromyxobacter</taxon>
    </lineage>
</organism>
<keyword evidence="2" id="KW-0812">Transmembrane</keyword>
<evidence type="ECO:0000313" key="3">
    <source>
        <dbReference type="EMBL" id="GEJ56010.1"/>
    </source>
</evidence>
<feature type="region of interest" description="Disordered" evidence="1">
    <location>
        <begin position="95"/>
        <end position="142"/>
    </location>
</feature>